<dbReference type="InterPro" id="IPR050090">
    <property type="entry name" value="Tyrosine_recombinase_XerCD"/>
</dbReference>
<comment type="caution">
    <text evidence="9">The sequence shown here is derived from an EMBL/GenBank/DDBJ whole genome shotgun (WGS) entry which is preliminary data.</text>
</comment>
<dbReference type="Pfam" id="PF13495">
    <property type="entry name" value="Phage_int_SAM_4"/>
    <property type="match status" value="1"/>
</dbReference>
<gene>
    <name evidence="9" type="ORF">DFR79_11448</name>
</gene>
<evidence type="ECO:0000259" key="7">
    <source>
        <dbReference type="PROSITE" id="PS51898"/>
    </source>
</evidence>
<reference evidence="9 10" key="1">
    <citation type="submission" date="2019-03" db="EMBL/GenBank/DDBJ databases">
        <title>Subsurface microbial communities from deep shales in Ohio and West Virginia, USA.</title>
        <authorList>
            <person name="Wrighton K."/>
        </authorList>
    </citation>
    <scope>NUCLEOTIDE SEQUENCE [LARGE SCALE GENOMIC DNA]</scope>
    <source>
        <strain evidence="9 10">MA284_T2</strain>
    </source>
</reference>
<dbReference type="InterPro" id="IPR044068">
    <property type="entry name" value="CB"/>
</dbReference>
<evidence type="ECO:0000256" key="1">
    <source>
        <dbReference type="ARBA" id="ARBA00003283"/>
    </source>
</evidence>
<keyword evidence="4 6" id="KW-0238">DNA-binding</keyword>
<evidence type="ECO:0000256" key="6">
    <source>
        <dbReference type="PROSITE-ProRule" id="PRU01248"/>
    </source>
</evidence>
<dbReference type="RefSeq" id="WP_133515262.1">
    <property type="nucleotide sequence ID" value="NZ_SNWX01000014.1"/>
</dbReference>
<proteinExistence type="inferred from homology"/>
<evidence type="ECO:0000256" key="5">
    <source>
        <dbReference type="ARBA" id="ARBA00023172"/>
    </source>
</evidence>
<accession>A0A4R6LPQ2</accession>
<dbReference type="PANTHER" id="PTHR30349:SF89">
    <property type="entry name" value="INTEGRASE_RECOMBINASE"/>
    <property type="match status" value="1"/>
</dbReference>
<dbReference type="Proteomes" id="UP000295064">
    <property type="component" value="Unassembled WGS sequence"/>
</dbReference>
<dbReference type="Gene3D" id="1.10.150.130">
    <property type="match status" value="1"/>
</dbReference>
<dbReference type="OrthoDB" id="107900at2"/>
<dbReference type="PROSITE" id="PS51900">
    <property type="entry name" value="CB"/>
    <property type="match status" value="1"/>
</dbReference>
<protein>
    <submittedName>
        <fullName evidence="9">Integrase/recombinase XerD</fullName>
    </submittedName>
</protein>
<dbReference type="Gene3D" id="1.10.443.10">
    <property type="entry name" value="Intergrase catalytic core"/>
    <property type="match status" value="1"/>
</dbReference>
<dbReference type="InterPro" id="IPR010998">
    <property type="entry name" value="Integrase_recombinase_N"/>
</dbReference>
<dbReference type="PROSITE" id="PS51898">
    <property type="entry name" value="TYR_RECOMBINASE"/>
    <property type="match status" value="1"/>
</dbReference>
<name>A0A4R6LPQ2_9FIRM</name>
<evidence type="ECO:0000256" key="3">
    <source>
        <dbReference type="ARBA" id="ARBA00022908"/>
    </source>
</evidence>
<feature type="domain" description="Core-binding (CB)" evidence="8">
    <location>
        <begin position="11"/>
        <end position="96"/>
    </location>
</feature>
<dbReference type="GO" id="GO:0003677">
    <property type="term" value="F:DNA binding"/>
    <property type="evidence" value="ECO:0007669"/>
    <property type="project" value="UniProtKB-UniRule"/>
</dbReference>
<comment type="similarity">
    <text evidence="2">Belongs to the 'phage' integrase family.</text>
</comment>
<organism evidence="9 10">
    <name type="scientific">Halanaerobium saccharolyticum</name>
    <dbReference type="NCBI Taxonomy" id="43595"/>
    <lineage>
        <taxon>Bacteria</taxon>
        <taxon>Bacillati</taxon>
        <taxon>Bacillota</taxon>
        <taxon>Clostridia</taxon>
        <taxon>Halanaerobiales</taxon>
        <taxon>Halanaerobiaceae</taxon>
        <taxon>Halanaerobium</taxon>
    </lineage>
</organism>
<dbReference type="InterPro" id="IPR011010">
    <property type="entry name" value="DNA_brk_join_enz"/>
</dbReference>
<comment type="function">
    <text evidence="1">Site-specific tyrosine recombinase, which acts by catalyzing the cutting and rejoining of the recombining DNA molecules.</text>
</comment>
<dbReference type="GO" id="GO:0006310">
    <property type="term" value="P:DNA recombination"/>
    <property type="evidence" value="ECO:0007669"/>
    <property type="project" value="UniProtKB-KW"/>
</dbReference>
<keyword evidence="3" id="KW-0229">DNA integration</keyword>
<feature type="domain" description="Tyr recombinase" evidence="7">
    <location>
        <begin position="114"/>
        <end position="295"/>
    </location>
</feature>
<dbReference type="InterPro" id="IPR002104">
    <property type="entry name" value="Integrase_catalytic"/>
</dbReference>
<dbReference type="GO" id="GO:0015074">
    <property type="term" value="P:DNA integration"/>
    <property type="evidence" value="ECO:0007669"/>
    <property type="project" value="UniProtKB-KW"/>
</dbReference>
<dbReference type="InterPro" id="IPR004107">
    <property type="entry name" value="Integrase_SAM-like_N"/>
</dbReference>
<evidence type="ECO:0000256" key="4">
    <source>
        <dbReference type="ARBA" id="ARBA00023125"/>
    </source>
</evidence>
<dbReference type="EMBL" id="SNWX01000014">
    <property type="protein sequence ID" value="TDO86476.1"/>
    <property type="molecule type" value="Genomic_DNA"/>
</dbReference>
<sequence length="316" mass="37314">MIRMNTISADKTNYEVFEDFMRYKHSKNLSDGSISFYEEKLKRFLGWLKENKTHIADITSPIIQQYAIYLQSEFDLNNKSVNAHLRGVRAFVYYCQKLNYIVEFKVELLKTQAAVKETYTNKELKKLLKKPNTNDCSFSEYRNWVMVNFLLATGVRLSTLLNMKIKHLDFENLVINLAHTKSRKTQIIPMSKTLFEVLTEYLIYRKGIEDEYLFCSQQTGKQLTKRGMQSAIKTYHLKRDISRYSIHQYRHTFAKLAIKNGIDAFTLMKLLGHSSIKVTKNYINLFSEDLKEGFNEYCPLENFTNTRNKRITMKKE</sequence>
<dbReference type="AlphaFoldDB" id="A0A4R6LPQ2"/>
<evidence type="ECO:0000259" key="8">
    <source>
        <dbReference type="PROSITE" id="PS51900"/>
    </source>
</evidence>
<dbReference type="SUPFAM" id="SSF56349">
    <property type="entry name" value="DNA breaking-rejoining enzymes"/>
    <property type="match status" value="1"/>
</dbReference>
<dbReference type="CDD" id="cd00397">
    <property type="entry name" value="DNA_BRE_C"/>
    <property type="match status" value="1"/>
</dbReference>
<evidence type="ECO:0000313" key="9">
    <source>
        <dbReference type="EMBL" id="TDO86476.1"/>
    </source>
</evidence>
<dbReference type="PANTHER" id="PTHR30349">
    <property type="entry name" value="PHAGE INTEGRASE-RELATED"/>
    <property type="match status" value="1"/>
</dbReference>
<dbReference type="InterPro" id="IPR013762">
    <property type="entry name" value="Integrase-like_cat_sf"/>
</dbReference>
<dbReference type="Pfam" id="PF00589">
    <property type="entry name" value="Phage_integrase"/>
    <property type="match status" value="1"/>
</dbReference>
<keyword evidence="5" id="KW-0233">DNA recombination</keyword>
<evidence type="ECO:0000313" key="10">
    <source>
        <dbReference type="Proteomes" id="UP000295064"/>
    </source>
</evidence>
<evidence type="ECO:0000256" key="2">
    <source>
        <dbReference type="ARBA" id="ARBA00008857"/>
    </source>
</evidence>